<name>A0ABW3U7P3_9GAMM</name>
<gene>
    <name evidence="1" type="ORF">ACFQ2X_07370</name>
</gene>
<evidence type="ECO:0000313" key="2">
    <source>
        <dbReference type="Proteomes" id="UP001597264"/>
    </source>
</evidence>
<dbReference type="SUPFAM" id="SSF52540">
    <property type="entry name" value="P-loop containing nucleoside triphosphate hydrolases"/>
    <property type="match status" value="1"/>
</dbReference>
<organism evidence="1 2">
    <name type="scientific">Microbulbifer celer</name>
    <dbReference type="NCBI Taxonomy" id="435905"/>
    <lineage>
        <taxon>Bacteria</taxon>
        <taxon>Pseudomonadati</taxon>
        <taxon>Pseudomonadota</taxon>
        <taxon>Gammaproteobacteria</taxon>
        <taxon>Cellvibrionales</taxon>
        <taxon>Microbulbiferaceae</taxon>
        <taxon>Microbulbifer</taxon>
    </lineage>
</organism>
<evidence type="ECO:0000313" key="1">
    <source>
        <dbReference type="EMBL" id="MFD1216411.1"/>
    </source>
</evidence>
<protein>
    <submittedName>
        <fullName evidence="1">Sulfotransferase family 2 domain-containing protein</fullName>
    </submittedName>
</protein>
<proteinExistence type="predicted"/>
<comment type="caution">
    <text evidence="1">The sequence shown here is derived from an EMBL/GenBank/DDBJ whole genome shotgun (WGS) entry which is preliminary data.</text>
</comment>
<dbReference type="Pfam" id="PF03567">
    <property type="entry name" value="Sulfotransfer_2"/>
    <property type="match status" value="1"/>
</dbReference>
<dbReference type="EMBL" id="JBHTLR010000007">
    <property type="protein sequence ID" value="MFD1216411.1"/>
    <property type="molecule type" value="Genomic_DNA"/>
</dbReference>
<dbReference type="InterPro" id="IPR027417">
    <property type="entry name" value="P-loop_NTPase"/>
</dbReference>
<sequence length="176" mass="20646">MHFAVGEGTVTAAPKAGSSSIRMALFGRLYDVREREEPEGYWVAFVRHPLARLVSCYQHWIVDRFHHRMAIQGLTERMPFPYFVEAVSAIPDSRADMHFQSQSAIIRGEPDFIGRVESLAEDWRHVQKHFNARPIGRHNSTQHADWQSFYTPELRAVAVERYREDMERFYESDLHR</sequence>
<dbReference type="Proteomes" id="UP001597264">
    <property type="component" value="Unassembled WGS sequence"/>
</dbReference>
<dbReference type="InterPro" id="IPR005331">
    <property type="entry name" value="Sulfotransferase"/>
</dbReference>
<accession>A0ABW3U7P3</accession>
<reference evidence="2" key="1">
    <citation type="journal article" date="2019" name="Int. J. Syst. Evol. Microbiol.">
        <title>The Global Catalogue of Microorganisms (GCM) 10K type strain sequencing project: providing services to taxonomists for standard genome sequencing and annotation.</title>
        <authorList>
            <consortium name="The Broad Institute Genomics Platform"/>
            <consortium name="The Broad Institute Genome Sequencing Center for Infectious Disease"/>
            <person name="Wu L."/>
            <person name="Ma J."/>
        </authorList>
    </citation>
    <scope>NUCLEOTIDE SEQUENCE [LARGE SCALE GENOMIC DNA]</scope>
    <source>
        <strain evidence="2">CCUG 54356</strain>
    </source>
</reference>
<keyword evidence="2" id="KW-1185">Reference proteome</keyword>
<dbReference type="RefSeq" id="WP_230438509.1">
    <property type="nucleotide sequence ID" value="NZ_CP087715.1"/>
</dbReference>